<evidence type="ECO:0000313" key="3">
    <source>
        <dbReference type="EMBL" id="CAF4371209.1"/>
    </source>
</evidence>
<dbReference type="EMBL" id="CAJOBB010020870">
    <property type="protein sequence ID" value="CAF4371209.1"/>
    <property type="molecule type" value="Genomic_DNA"/>
</dbReference>
<sequence>NNETKPATKRQCRNENEKRRRDLSTQLITNLKDILLIENTSDTNEDNTKLDKASVLGQTVTFLKKHQQNIKNKTKLALPNSQNSSSSLSSSNSILEYSLKHKLFYEDLNQI</sequence>
<feature type="compositionally biased region" description="Basic and acidic residues" evidence="1">
    <location>
        <begin position="12"/>
        <end position="23"/>
    </location>
</feature>
<evidence type="ECO:0000259" key="2">
    <source>
        <dbReference type="PROSITE" id="PS50888"/>
    </source>
</evidence>
<comment type="caution">
    <text evidence="3">The sequence shown here is derived from an EMBL/GenBank/DDBJ whole genome shotgun (WGS) entry which is preliminary data.</text>
</comment>
<feature type="region of interest" description="Disordered" evidence="1">
    <location>
        <begin position="1"/>
        <end position="24"/>
    </location>
</feature>
<dbReference type="AlphaFoldDB" id="A0A820MAL8"/>
<protein>
    <recommendedName>
        <fullName evidence="2">BHLH domain-containing protein</fullName>
    </recommendedName>
</protein>
<feature type="compositionally biased region" description="Low complexity" evidence="1">
    <location>
        <begin position="76"/>
        <end position="92"/>
    </location>
</feature>
<name>A0A820MAL8_9BILA</name>
<dbReference type="GO" id="GO:0046983">
    <property type="term" value="F:protein dimerization activity"/>
    <property type="evidence" value="ECO:0007669"/>
    <property type="project" value="InterPro"/>
</dbReference>
<dbReference type="SUPFAM" id="SSF47459">
    <property type="entry name" value="HLH, helix-loop-helix DNA-binding domain"/>
    <property type="match status" value="1"/>
</dbReference>
<gene>
    <name evidence="3" type="ORF">KXQ929_LOCUS49370</name>
</gene>
<dbReference type="InterPro" id="IPR036638">
    <property type="entry name" value="HLH_DNA-bd_sf"/>
</dbReference>
<dbReference type="SMART" id="SM00353">
    <property type="entry name" value="HLH"/>
    <property type="match status" value="1"/>
</dbReference>
<proteinExistence type="predicted"/>
<evidence type="ECO:0000256" key="1">
    <source>
        <dbReference type="SAM" id="MobiDB-lite"/>
    </source>
</evidence>
<feature type="non-terminal residue" evidence="3">
    <location>
        <position position="1"/>
    </location>
</feature>
<accession>A0A820MAL8</accession>
<reference evidence="3" key="1">
    <citation type="submission" date="2021-02" db="EMBL/GenBank/DDBJ databases">
        <authorList>
            <person name="Nowell W R."/>
        </authorList>
    </citation>
    <scope>NUCLEOTIDE SEQUENCE</scope>
</reference>
<dbReference type="Proteomes" id="UP000663868">
    <property type="component" value="Unassembled WGS sequence"/>
</dbReference>
<organism evidence="3 4">
    <name type="scientific">Adineta steineri</name>
    <dbReference type="NCBI Taxonomy" id="433720"/>
    <lineage>
        <taxon>Eukaryota</taxon>
        <taxon>Metazoa</taxon>
        <taxon>Spiralia</taxon>
        <taxon>Gnathifera</taxon>
        <taxon>Rotifera</taxon>
        <taxon>Eurotatoria</taxon>
        <taxon>Bdelloidea</taxon>
        <taxon>Adinetida</taxon>
        <taxon>Adinetidae</taxon>
        <taxon>Adineta</taxon>
    </lineage>
</organism>
<feature type="region of interest" description="Disordered" evidence="1">
    <location>
        <begin position="73"/>
        <end position="92"/>
    </location>
</feature>
<dbReference type="Pfam" id="PF00010">
    <property type="entry name" value="HLH"/>
    <property type="match status" value="1"/>
</dbReference>
<dbReference type="PROSITE" id="PS50888">
    <property type="entry name" value="BHLH"/>
    <property type="match status" value="1"/>
</dbReference>
<feature type="domain" description="BHLH" evidence="2">
    <location>
        <begin position="8"/>
        <end position="66"/>
    </location>
</feature>
<dbReference type="Gene3D" id="4.10.280.10">
    <property type="entry name" value="Helix-loop-helix DNA-binding domain"/>
    <property type="match status" value="1"/>
</dbReference>
<dbReference type="InterPro" id="IPR011598">
    <property type="entry name" value="bHLH_dom"/>
</dbReference>
<evidence type="ECO:0000313" key="4">
    <source>
        <dbReference type="Proteomes" id="UP000663868"/>
    </source>
</evidence>